<evidence type="ECO:0000313" key="6">
    <source>
        <dbReference type="Proteomes" id="UP000230607"/>
    </source>
</evidence>
<keyword evidence="3" id="KW-0472">Membrane</keyword>
<keyword evidence="6" id="KW-1185">Reference proteome</keyword>
<dbReference type="SUPFAM" id="SSF49503">
    <property type="entry name" value="Cupredoxins"/>
    <property type="match status" value="2"/>
</dbReference>
<dbReference type="Pfam" id="PF00127">
    <property type="entry name" value="Copper-bind"/>
    <property type="match status" value="1"/>
</dbReference>
<reference evidence="6" key="1">
    <citation type="submission" date="2017-03" db="EMBL/GenBank/DDBJ databases">
        <authorList>
            <person name="Herbold C."/>
        </authorList>
    </citation>
    <scope>NUCLEOTIDE SEQUENCE [LARGE SCALE GENOMIC DNA]</scope>
</reference>
<evidence type="ECO:0000256" key="2">
    <source>
        <dbReference type="ARBA" id="ARBA00023008"/>
    </source>
</evidence>
<proteinExistence type="predicted"/>
<accession>A0A2H1FD76</accession>
<dbReference type="InterPro" id="IPR008972">
    <property type="entry name" value="Cupredoxin"/>
</dbReference>
<dbReference type="RefSeq" id="WP_231911838.1">
    <property type="nucleotide sequence ID" value="NZ_LT841358.1"/>
</dbReference>
<keyword evidence="3" id="KW-0812">Transmembrane</keyword>
<dbReference type="GO" id="GO:0005507">
    <property type="term" value="F:copper ion binding"/>
    <property type="evidence" value="ECO:0007669"/>
    <property type="project" value="InterPro"/>
</dbReference>
<gene>
    <name evidence="5" type="ORF">NCS_10517</name>
</gene>
<organism evidence="5 6">
    <name type="scientific">Candidatus Nitrosotalea okcheonensis</name>
    <dbReference type="NCBI Taxonomy" id="1903276"/>
    <lineage>
        <taxon>Archaea</taxon>
        <taxon>Nitrososphaerota</taxon>
        <taxon>Nitrososphaeria</taxon>
        <taxon>Nitrosotaleales</taxon>
        <taxon>Nitrosotaleaceae</taxon>
        <taxon>Nitrosotalea</taxon>
    </lineage>
</organism>
<keyword evidence="2" id="KW-0186">Copper</keyword>
<dbReference type="Proteomes" id="UP000230607">
    <property type="component" value="Chromosome 1"/>
</dbReference>
<dbReference type="PANTHER" id="PTHR36507:SF1">
    <property type="entry name" value="BLL1555 PROTEIN"/>
    <property type="match status" value="1"/>
</dbReference>
<dbReference type="InterPro" id="IPR000923">
    <property type="entry name" value="BlueCu_1"/>
</dbReference>
<dbReference type="GO" id="GO:0009055">
    <property type="term" value="F:electron transfer activity"/>
    <property type="evidence" value="ECO:0007669"/>
    <property type="project" value="InterPro"/>
</dbReference>
<sequence length="276" mass="29883">MNYFSAINFSVIALCIATFGISATQAFGQSASEVDIQAGSGTSVRSACVSTHDCFSPNPLDVPVGTTVTWKNSDFTTHTITSVNNLCNGPHVTIQVATDTRQVDPIVMIHTSLTDTTYAKLAQIQPYAEENTNADVRRLVYEAYVSPVTKSFEVVVLEGIGHSTFSVEKTVQVKGCSVGSLFDSGTIQSGKTFEFTFSNAGTYNYFCTIHPWMTGQVIIGNTLTDSNSTLHSIIDMSQKAAIPEFGPITMVVLWISMIVILFATKLVDKSSFNPQQ</sequence>
<name>A0A2H1FD76_9ARCH</name>
<evidence type="ECO:0000256" key="1">
    <source>
        <dbReference type="ARBA" id="ARBA00022723"/>
    </source>
</evidence>
<evidence type="ECO:0000256" key="3">
    <source>
        <dbReference type="SAM" id="Phobius"/>
    </source>
</evidence>
<feature type="domain" description="Blue (type 1) copper" evidence="4">
    <location>
        <begin position="150"/>
        <end position="219"/>
    </location>
</feature>
<protein>
    <recommendedName>
        <fullName evidence="4">Blue (type 1) copper domain-containing protein</fullName>
    </recommendedName>
</protein>
<evidence type="ECO:0000313" key="5">
    <source>
        <dbReference type="EMBL" id="SMH70710.1"/>
    </source>
</evidence>
<dbReference type="AlphaFoldDB" id="A0A2H1FD76"/>
<dbReference type="PANTHER" id="PTHR36507">
    <property type="entry name" value="BLL1555 PROTEIN"/>
    <property type="match status" value="1"/>
</dbReference>
<feature type="transmembrane region" description="Helical" evidence="3">
    <location>
        <begin position="245"/>
        <end position="267"/>
    </location>
</feature>
<keyword evidence="1" id="KW-0479">Metal-binding</keyword>
<keyword evidence="3" id="KW-1133">Transmembrane helix</keyword>
<dbReference type="EMBL" id="LT841358">
    <property type="protein sequence ID" value="SMH70710.1"/>
    <property type="molecule type" value="Genomic_DNA"/>
</dbReference>
<evidence type="ECO:0000259" key="4">
    <source>
        <dbReference type="Pfam" id="PF00127"/>
    </source>
</evidence>
<dbReference type="InterPro" id="IPR052721">
    <property type="entry name" value="ET_Amicyanin"/>
</dbReference>
<dbReference type="Gene3D" id="2.60.40.420">
    <property type="entry name" value="Cupredoxins - blue copper proteins"/>
    <property type="match status" value="1"/>
</dbReference>